<proteinExistence type="predicted"/>
<reference evidence="1" key="1">
    <citation type="submission" date="2015-12" db="EMBL/GenBank/DDBJ databases">
        <title>Update maize B73 reference genome by single molecule sequencing technologies.</title>
        <authorList>
            <consortium name="Maize Genome Sequencing Project"/>
            <person name="Ware D."/>
        </authorList>
    </citation>
    <scope>NUCLEOTIDE SEQUENCE</scope>
    <source>
        <tissue evidence="1">Seedling</tissue>
    </source>
</reference>
<dbReference type="AlphaFoldDB" id="A0A1D6QPY1"/>
<dbReference type="EMBL" id="CM000780">
    <property type="protein sequence ID" value="AQK59589.1"/>
    <property type="molecule type" value="Genomic_DNA"/>
</dbReference>
<sequence>MLLKMSIFAYNIVTSQFMFQFCFLLGDQNKKNKCSIVLINVNFTVQAVIEFIPYNLQSVAMLCPVAVCGHLTSTSMFPAARLL</sequence>
<protein>
    <submittedName>
        <fullName evidence="1">Uncharacterized protein</fullName>
    </submittedName>
</protein>
<name>A0A1D6QPY1_MAIZE</name>
<accession>A0A1D6QPY1</accession>
<organism evidence="1">
    <name type="scientific">Zea mays</name>
    <name type="common">Maize</name>
    <dbReference type="NCBI Taxonomy" id="4577"/>
    <lineage>
        <taxon>Eukaryota</taxon>
        <taxon>Viridiplantae</taxon>
        <taxon>Streptophyta</taxon>
        <taxon>Embryophyta</taxon>
        <taxon>Tracheophyta</taxon>
        <taxon>Spermatophyta</taxon>
        <taxon>Magnoliopsida</taxon>
        <taxon>Liliopsida</taxon>
        <taxon>Poales</taxon>
        <taxon>Poaceae</taxon>
        <taxon>PACMAD clade</taxon>
        <taxon>Panicoideae</taxon>
        <taxon>Andropogonodae</taxon>
        <taxon>Andropogoneae</taxon>
        <taxon>Tripsacinae</taxon>
        <taxon>Zea</taxon>
    </lineage>
</organism>
<dbReference type="EMBL" id="CM000780">
    <property type="protein sequence ID" value="AQK59588.1"/>
    <property type="molecule type" value="Genomic_DNA"/>
</dbReference>
<gene>
    <name evidence="1" type="ORF">ZEAMMB73_Zm00001d053532</name>
</gene>
<evidence type="ECO:0000313" key="1">
    <source>
        <dbReference type="EMBL" id="AQK59589.1"/>
    </source>
</evidence>
<dbReference type="InParanoid" id="A0A1D6QPY1"/>